<dbReference type="InterPro" id="IPR029063">
    <property type="entry name" value="SAM-dependent_MTases_sf"/>
</dbReference>
<evidence type="ECO:0000313" key="4">
    <source>
        <dbReference type="Proteomes" id="UP000276133"/>
    </source>
</evidence>
<dbReference type="EMBL" id="REGN01011263">
    <property type="protein sequence ID" value="RMZ97667.1"/>
    <property type="molecule type" value="Genomic_DNA"/>
</dbReference>
<organism evidence="3 4">
    <name type="scientific">Brachionus plicatilis</name>
    <name type="common">Marine rotifer</name>
    <name type="synonym">Brachionus muelleri</name>
    <dbReference type="NCBI Taxonomy" id="10195"/>
    <lineage>
        <taxon>Eukaryota</taxon>
        <taxon>Metazoa</taxon>
        <taxon>Spiralia</taxon>
        <taxon>Gnathifera</taxon>
        <taxon>Rotifera</taxon>
        <taxon>Eurotatoria</taxon>
        <taxon>Monogononta</taxon>
        <taxon>Pseudotrocha</taxon>
        <taxon>Ploima</taxon>
        <taxon>Brachionidae</taxon>
        <taxon>Brachionus</taxon>
    </lineage>
</organism>
<comment type="caution">
    <text evidence="3">The sequence shown here is derived from an EMBL/GenBank/DDBJ whole genome shotgun (WGS) entry which is preliminary data.</text>
</comment>
<evidence type="ECO:0000256" key="1">
    <source>
        <dbReference type="SAM" id="Phobius"/>
    </source>
</evidence>
<dbReference type="Proteomes" id="UP000276133">
    <property type="component" value="Unassembled WGS sequence"/>
</dbReference>
<sequence length="452" mass="53273">MLSLSNKGVTYLKRLKTVFLIKFSLNIHQTFDKKNKIKDWYVPFLNIFQYSTTSLTLNEINSFSFLLFRGLNAYLFRNFTCRENLILNIYLEQLAFAMINFSDNLCSQHEYEMIQCRKSLKIHVSTTLCIHSIDKDYTSRLISKNGIKEKWLIQLFTKNEDCLVIDIGAHVGMYTLFAAKMDRDVLAVEAFYDNILRLQKAARIENLEKKITLLNYAISNKANEILELKKNINIGEQSFLGQKSSQDREENDRYAVKTIVFDDILQVIPKQANGKEYEKAILKIDIEGFEPYAFARSRKAFERFDFLLILMEWHQMNKHHEFYSNEIEKMIQLLTEQGYIPFDKGKNDLIFKKKVLLISFIFITNIRVRLALLTVWLWQTLLHTIPTTSLLMTTLKLFIVCALIVFTHKLFHNITQRFVFSSFKLKKFNNKIFKLNNSNFFTNSKKNQMNIS</sequence>
<reference evidence="3 4" key="1">
    <citation type="journal article" date="2018" name="Sci. Rep.">
        <title>Genomic signatures of local adaptation to the degree of environmental predictability in rotifers.</title>
        <authorList>
            <person name="Franch-Gras L."/>
            <person name="Hahn C."/>
            <person name="Garcia-Roger E.M."/>
            <person name="Carmona M.J."/>
            <person name="Serra M."/>
            <person name="Gomez A."/>
        </authorList>
    </citation>
    <scope>NUCLEOTIDE SEQUENCE [LARGE SCALE GENOMIC DNA]</scope>
    <source>
        <strain evidence="3">HYR1</strain>
    </source>
</reference>
<keyword evidence="1" id="KW-0812">Transmembrane</keyword>
<dbReference type="OrthoDB" id="430136at2759"/>
<feature type="domain" description="Methyltransferase FkbM" evidence="2">
    <location>
        <begin position="166"/>
        <end position="340"/>
    </location>
</feature>
<dbReference type="PANTHER" id="PTHR34203">
    <property type="entry name" value="METHYLTRANSFERASE, FKBM FAMILY PROTEIN"/>
    <property type="match status" value="1"/>
</dbReference>
<dbReference type="InterPro" id="IPR006342">
    <property type="entry name" value="FkbM_mtfrase"/>
</dbReference>
<protein>
    <recommendedName>
        <fullName evidence="2">Methyltransferase FkbM domain-containing protein</fullName>
    </recommendedName>
</protein>
<dbReference type="SUPFAM" id="SSF53335">
    <property type="entry name" value="S-adenosyl-L-methionine-dependent methyltransferases"/>
    <property type="match status" value="1"/>
</dbReference>
<dbReference type="NCBIfam" id="TIGR01444">
    <property type="entry name" value="fkbM_fam"/>
    <property type="match status" value="1"/>
</dbReference>
<proteinExistence type="predicted"/>
<gene>
    <name evidence="3" type="ORF">BpHYR1_024946</name>
</gene>
<dbReference type="PANTHER" id="PTHR34203:SF15">
    <property type="entry name" value="SLL1173 PROTEIN"/>
    <property type="match status" value="1"/>
</dbReference>
<dbReference type="Gene3D" id="3.40.50.150">
    <property type="entry name" value="Vaccinia Virus protein VP39"/>
    <property type="match status" value="1"/>
</dbReference>
<keyword evidence="1" id="KW-0472">Membrane</keyword>
<evidence type="ECO:0000313" key="3">
    <source>
        <dbReference type="EMBL" id="RMZ97667.1"/>
    </source>
</evidence>
<dbReference type="InterPro" id="IPR052514">
    <property type="entry name" value="SAM-dependent_MTase"/>
</dbReference>
<keyword evidence="1" id="KW-1133">Transmembrane helix</keyword>
<feature type="transmembrane region" description="Helical" evidence="1">
    <location>
        <begin position="355"/>
        <end position="378"/>
    </location>
</feature>
<name>A0A3M7PG46_BRAPC</name>
<dbReference type="Pfam" id="PF05050">
    <property type="entry name" value="Methyltransf_21"/>
    <property type="match status" value="1"/>
</dbReference>
<dbReference type="AlphaFoldDB" id="A0A3M7PG46"/>
<accession>A0A3M7PG46</accession>
<keyword evidence="4" id="KW-1185">Reference proteome</keyword>
<feature type="transmembrane region" description="Helical" evidence="1">
    <location>
        <begin position="390"/>
        <end position="411"/>
    </location>
</feature>
<evidence type="ECO:0000259" key="2">
    <source>
        <dbReference type="Pfam" id="PF05050"/>
    </source>
</evidence>